<dbReference type="AlphaFoldDB" id="A0AAW0CIK0"/>
<feature type="domain" description="MYND-type" evidence="6">
    <location>
        <begin position="272"/>
        <end position="311"/>
    </location>
</feature>
<dbReference type="SUPFAM" id="SSF144232">
    <property type="entry name" value="HIT/MYND zinc finger-like"/>
    <property type="match status" value="1"/>
</dbReference>
<dbReference type="GO" id="GO:0008270">
    <property type="term" value="F:zinc ion binding"/>
    <property type="evidence" value="ECO:0007669"/>
    <property type="project" value="UniProtKB-KW"/>
</dbReference>
<evidence type="ECO:0000259" key="6">
    <source>
        <dbReference type="PROSITE" id="PS50865"/>
    </source>
</evidence>
<evidence type="ECO:0000313" key="8">
    <source>
        <dbReference type="Proteomes" id="UP001362999"/>
    </source>
</evidence>
<dbReference type="InterPro" id="IPR002893">
    <property type="entry name" value="Znf_MYND"/>
</dbReference>
<comment type="caution">
    <text evidence="7">The sequence shown here is derived from an EMBL/GenBank/DDBJ whole genome shotgun (WGS) entry which is preliminary data.</text>
</comment>
<dbReference type="EMBL" id="JAWWNJ010000017">
    <property type="protein sequence ID" value="KAK7038543.1"/>
    <property type="molecule type" value="Genomic_DNA"/>
</dbReference>
<evidence type="ECO:0000256" key="4">
    <source>
        <dbReference type="PROSITE-ProRule" id="PRU00134"/>
    </source>
</evidence>
<name>A0AAW0CIK0_9AGAR</name>
<keyword evidence="1" id="KW-0479">Metal-binding</keyword>
<dbReference type="Proteomes" id="UP001362999">
    <property type="component" value="Unassembled WGS sequence"/>
</dbReference>
<accession>A0AAW0CIK0</accession>
<organism evidence="7 8">
    <name type="scientific">Favolaschia claudopus</name>
    <dbReference type="NCBI Taxonomy" id="2862362"/>
    <lineage>
        <taxon>Eukaryota</taxon>
        <taxon>Fungi</taxon>
        <taxon>Dikarya</taxon>
        <taxon>Basidiomycota</taxon>
        <taxon>Agaricomycotina</taxon>
        <taxon>Agaricomycetes</taxon>
        <taxon>Agaricomycetidae</taxon>
        <taxon>Agaricales</taxon>
        <taxon>Marasmiineae</taxon>
        <taxon>Mycenaceae</taxon>
        <taxon>Favolaschia</taxon>
    </lineage>
</organism>
<sequence>MLIALWPRLWSWTQFLEGLPEHLPERTNPTMPLSVAIWPFLRSPEARTIVHATPSIHAFVIRLWKLLPDSQVRTSPYYGVFYTFLCHCDAPSCVDALIHACDDDPHTLASLIVQQINLVVGACVDPKAEYPLLILKARLDCLSGLVMIRNSRLLSALISAGLIKAFTLAIVRLHVFRGAEATLEAIVLMLPHLLQMNTGFPYLPDALRAGLLVGLIGCAARYNSTSKIVRFVLDIFSTVLPASLAIIVRLSLYEHFRSTGAGGFQSCSNYECTELRRVSELKCCGGCQVKLYCSRKCQISDWKVYGHRQLCESIAASTSLTRLHRRQDAFWQLMMQSDHESCQVEILRQQLRYMLHYEGRQDFLTEFDYTEGFCKIRVKRAQAAERRRDLQREGKDGDRAEHEDEQPPVHCVVIDEGTGTLNRSYMIWEEIKCGRLDMRDEEGIMARIRDLIVLTAEPF</sequence>
<gene>
    <name evidence="7" type="ORF">R3P38DRAFT_2906460</name>
</gene>
<proteinExistence type="predicted"/>
<evidence type="ECO:0000256" key="5">
    <source>
        <dbReference type="SAM" id="MobiDB-lite"/>
    </source>
</evidence>
<dbReference type="Gene3D" id="6.10.140.2220">
    <property type="match status" value="1"/>
</dbReference>
<dbReference type="PROSITE" id="PS50865">
    <property type="entry name" value="ZF_MYND_2"/>
    <property type="match status" value="1"/>
</dbReference>
<keyword evidence="8" id="KW-1185">Reference proteome</keyword>
<feature type="region of interest" description="Disordered" evidence="5">
    <location>
        <begin position="387"/>
        <end position="407"/>
    </location>
</feature>
<evidence type="ECO:0000256" key="3">
    <source>
        <dbReference type="ARBA" id="ARBA00022833"/>
    </source>
</evidence>
<keyword evidence="2 4" id="KW-0863">Zinc-finger</keyword>
<reference evidence="7 8" key="1">
    <citation type="journal article" date="2024" name="J Genomics">
        <title>Draft genome sequencing and assembly of Favolaschia claudopus CIRM-BRFM 2984 isolated from oak limbs.</title>
        <authorList>
            <person name="Navarro D."/>
            <person name="Drula E."/>
            <person name="Chaduli D."/>
            <person name="Cazenave R."/>
            <person name="Ahrendt S."/>
            <person name="Wang J."/>
            <person name="Lipzen A."/>
            <person name="Daum C."/>
            <person name="Barry K."/>
            <person name="Grigoriev I.V."/>
            <person name="Favel A."/>
            <person name="Rosso M.N."/>
            <person name="Martin F."/>
        </authorList>
    </citation>
    <scope>NUCLEOTIDE SEQUENCE [LARGE SCALE GENOMIC DNA]</scope>
    <source>
        <strain evidence="7 8">CIRM-BRFM 2984</strain>
    </source>
</reference>
<evidence type="ECO:0000256" key="2">
    <source>
        <dbReference type="ARBA" id="ARBA00022771"/>
    </source>
</evidence>
<evidence type="ECO:0000256" key="1">
    <source>
        <dbReference type="ARBA" id="ARBA00022723"/>
    </source>
</evidence>
<evidence type="ECO:0000313" key="7">
    <source>
        <dbReference type="EMBL" id="KAK7038543.1"/>
    </source>
</evidence>
<keyword evidence="3" id="KW-0862">Zinc</keyword>
<protein>
    <recommendedName>
        <fullName evidence="6">MYND-type domain-containing protein</fullName>
    </recommendedName>
</protein>